<name>A0A8K0SN42_9HYPO</name>
<dbReference type="GO" id="GO:0004197">
    <property type="term" value="F:cysteine-type endopeptidase activity"/>
    <property type="evidence" value="ECO:0007669"/>
    <property type="project" value="InterPro"/>
</dbReference>
<feature type="compositionally biased region" description="Polar residues" evidence="5">
    <location>
        <begin position="60"/>
        <end position="71"/>
    </location>
</feature>
<proteinExistence type="predicted"/>
<dbReference type="PANTHER" id="PTHR12792">
    <property type="entry name" value="EXTRA SPINDLE POLES 1-RELATED"/>
    <property type="match status" value="1"/>
</dbReference>
<evidence type="ECO:0000313" key="7">
    <source>
        <dbReference type="EMBL" id="KAH7313401.1"/>
    </source>
</evidence>
<feature type="region of interest" description="Disordered" evidence="5">
    <location>
        <begin position="1425"/>
        <end position="1461"/>
    </location>
</feature>
<feature type="domain" description="Peptidase C50" evidence="6">
    <location>
        <begin position="1865"/>
        <end position="1961"/>
    </location>
</feature>
<evidence type="ECO:0000256" key="2">
    <source>
        <dbReference type="ARBA" id="ARBA00012489"/>
    </source>
</evidence>
<dbReference type="PROSITE" id="PS51700">
    <property type="entry name" value="SEPARIN"/>
    <property type="match status" value="1"/>
</dbReference>
<dbReference type="PANTHER" id="PTHR12792:SF0">
    <property type="entry name" value="SEPARIN"/>
    <property type="match status" value="1"/>
</dbReference>
<keyword evidence="3" id="KW-0378">Hydrolase</keyword>
<dbReference type="GO" id="GO:0005737">
    <property type="term" value="C:cytoplasm"/>
    <property type="evidence" value="ECO:0007669"/>
    <property type="project" value="TreeGrafter"/>
</dbReference>
<dbReference type="GO" id="GO:0051307">
    <property type="term" value="P:meiotic chromosome separation"/>
    <property type="evidence" value="ECO:0007669"/>
    <property type="project" value="TreeGrafter"/>
</dbReference>
<dbReference type="SUPFAM" id="SSF48452">
    <property type="entry name" value="TPR-like"/>
    <property type="match status" value="2"/>
</dbReference>
<dbReference type="GO" id="GO:0072686">
    <property type="term" value="C:mitotic spindle"/>
    <property type="evidence" value="ECO:0007669"/>
    <property type="project" value="TreeGrafter"/>
</dbReference>
<dbReference type="EC" id="3.4.22.49" evidence="2"/>
<dbReference type="Proteomes" id="UP000813444">
    <property type="component" value="Unassembled WGS sequence"/>
</dbReference>
<evidence type="ECO:0000256" key="3">
    <source>
        <dbReference type="ARBA" id="ARBA00022801"/>
    </source>
</evidence>
<dbReference type="InterPro" id="IPR011990">
    <property type="entry name" value="TPR-like_helical_dom_sf"/>
</dbReference>
<sequence>MTSLQAKVDAVKSALPTPSSCTTATVVTLKELLLPESEVLAIRPKLAPPAKAGAARKNDNGASRSNETKSTTTRHEDESLSARDRAALATHVINVTLKSLSEAAKPAPPATPAKRNDEPRQTTGARSLRRSLSAPMSPLQPRTLNRVATSPNLAEKAKKNALTASATACLATVECARVAFAALRSLKGPPKPDQTDFQLENGMSTLVAKLMALGMHEQALKELRVLKKRLESASSPEASQKEKASSKNAEAAPTMAELLEYNGSITEHCLPVVLACQLQVLKLLAATKKASHIESILPILDESHPSSPISLLSRSAKISSKDATKAARQMASVSQILLSLAPSVSTKDDHTATEPRLSVSPRTAFQLQVSALRTQLMWWKVASHKGNVDDDVLSPFLRCGRAFVRRQKPDDNSVYEIISSSFEGLMELIRDHGSQPSSASDSATASIYQLLGSTAQVARQYSEAYRWFKTLKDLLQPNNDSLIRIYSVSARLVAVALKNPKLGHILESLLKEIIDGLDGSLSGTVTDLNELLESLSSARRSITSLLMDSMNAPKAESTPHKLDGLLRAFILRYPRFLRRWLGPAPGKDTSAKHLLQFDQRRQLLLQTIGQALDAALMVVKCDIQSGAMEWNAMDEVLQDCSVILNSLIDPTLPPSRVEKLGLYRVKISSLYFTKFSLLRKLSDRSKDQNKQILQSLSRSIDAVKDSSLDEKEKAQISTKLEVFADLCKGAGRTEDAVRTLRSICRSMADDGILSNVASSLSTQPPIVAWNSDERASTFSRTLRSIAKLDKSWNDWTFFLPELERAAVLEHLMNVNSARSTQLESVNLQDPGVAALLRIYSPERYPVRRFRVLLHLFYQNLGHDHVLEEIVSQLEQTVKQTQKKELFEDASLAQYVPHLQAYHASLRSITDLDTEASTAKDAVSCWKSMLETSEAQQDLYSVIDDPEALLDHLKSTGHLAGLRGHTQLQVSILELVVSLSRAREELADGLVPSYCVLATTYADLGQLPKAMAALERARELSQQQSELPHGVLVDFYISQAEYFARVGDMDEAKGWVLKAKSICDKAPATWARSKFQAAITLSLVSLLQSTLAIRTGDIEGALTHVKSSVRQLSHDWSKLEAITESGSDVDMSIHDTTVSSVETKSSRNVGPKFWILAHPLIRSLLHISSVYSHIGMFQETIYYAESAWKIAESAQSSFYMAQISAWSGSVYFRAGNLDKALPAFKDAEVRMPQEACSFRVELARRMGDFYQEQGEYEVAQRFFSMAEETTRQLNGQPPAAESEPPKKPAVAVKGRRAATRTAAADRTKTSTRAATAAVPKGQKKGAVSKTKPAAAEAPAIPTDVHQASLLAAIILSRAVGYIQQRDWSSALDILQQAKDLPKQSVTLSQEQIVTATSLIGHSMEQMIVDPVFSVLQDSTISIPAVSTTTERGSCDKTSPASAPVRRGRAAATERNPSKDRGIPGFADALKQALELLLQAHSSALCSSESSIVHRVSTLLQSTMVFLSATATKSKPNAQSIFASVAVDLARNVSWQREQATIRVAPAEIASMGAASEVSTDMKKFQTEYVELIPDNWNVISISLSDNDRDLCITKFQSGHSPFILRLPLERANSRDADSEIFNYEHGREELLDIIRAANETSHSARDFTAKGERGAWWAERAALDTRLGELLATIETTWLGGFKGIFSQHERRSDLLARFQKSFQKVLDANLPSRNTKRGKKSVKQTPVTLDPRILDLFIGLGDPTDPDCDFDEALNDLLYFVVDILQFHGEKNAYDEIDFDAMVVETYDALRGYYAAMRGSGSDDENHAHTVLVLDKSLHVFPWESLPCLQGLAVSRVPSLECLRQLIVNMKVPDGQSPAGHYVSPGSGTYILNPSSDLKNTQAFFQPTFRTLKSWTSIINRAPEEAEFEQALTESDIVLYFGHGSGAQYVRGKTIRRLEKCQPATFLMGCSSAALTAAGDFECYGPVWNYMMAGCPAVVGTLWDVTDRDIDRFAGRAFEEWGLFPSGTFKEAAKGKGKGKGRTRSPAESEDEDADSSQAENIVGGDRSLGAAIARARSACRFKYLNAAAVVLYGIPAYIHRGE</sequence>
<keyword evidence="4" id="KW-0159">Chromosome partition</keyword>
<reference evidence="7" key="1">
    <citation type="journal article" date="2021" name="Nat. Commun.">
        <title>Genetic determinants of endophytism in the Arabidopsis root mycobiome.</title>
        <authorList>
            <person name="Mesny F."/>
            <person name="Miyauchi S."/>
            <person name="Thiergart T."/>
            <person name="Pickel B."/>
            <person name="Atanasova L."/>
            <person name="Karlsson M."/>
            <person name="Huettel B."/>
            <person name="Barry K.W."/>
            <person name="Haridas S."/>
            <person name="Chen C."/>
            <person name="Bauer D."/>
            <person name="Andreopoulos W."/>
            <person name="Pangilinan J."/>
            <person name="LaButti K."/>
            <person name="Riley R."/>
            <person name="Lipzen A."/>
            <person name="Clum A."/>
            <person name="Drula E."/>
            <person name="Henrissat B."/>
            <person name="Kohler A."/>
            <person name="Grigoriev I.V."/>
            <person name="Martin F.M."/>
            <person name="Hacquard S."/>
        </authorList>
    </citation>
    <scope>NUCLEOTIDE SEQUENCE</scope>
    <source>
        <strain evidence="7">MPI-CAGE-CH-0235</strain>
    </source>
</reference>
<dbReference type="GO" id="GO:0044732">
    <property type="term" value="C:mitotic spindle pole body"/>
    <property type="evidence" value="ECO:0007669"/>
    <property type="project" value="TreeGrafter"/>
</dbReference>
<keyword evidence="8" id="KW-1185">Reference proteome</keyword>
<dbReference type="SMART" id="SM00028">
    <property type="entry name" value="TPR"/>
    <property type="match status" value="5"/>
</dbReference>
<protein>
    <recommendedName>
        <fullName evidence="2">separase</fullName>
        <ecNumber evidence="2">3.4.22.49</ecNumber>
    </recommendedName>
</protein>
<comment type="caution">
    <text evidence="7">The sequence shown here is derived from an EMBL/GenBank/DDBJ whole genome shotgun (WGS) entry which is preliminary data.</text>
</comment>
<feature type="compositionally biased region" description="Basic and acidic residues" evidence="5">
    <location>
        <begin position="73"/>
        <end position="84"/>
    </location>
</feature>
<feature type="region of interest" description="Disordered" evidence="5">
    <location>
        <begin position="99"/>
        <end position="139"/>
    </location>
</feature>
<dbReference type="EMBL" id="JAGPNK010000009">
    <property type="protein sequence ID" value="KAH7313401.1"/>
    <property type="molecule type" value="Genomic_DNA"/>
</dbReference>
<evidence type="ECO:0000313" key="8">
    <source>
        <dbReference type="Proteomes" id="UP000813444"/>
    </source>
</evidence>
<dbReference type="Pfam" id="PF03568">
    <property type="entry name" value="Separin_C"/>
    <property type="match status" value="1"/>
</dbReference>
<feature type="region of interest" description="Disordered" evidence="5">
    <location>
        <begin position="2012"/>
        <end position="2039"/>
    </location>
</feature>
<evidence type="ECO:0000256" key="4">
    <source>
        <dbReference type="ARBA" id="ARBA00022829"/>
    </source>
</evidence>
<feature type="region of interest" description="Disordered" evidence="5">
    <location>
        <begin position="1"/>
        <end position="20"/>
    </location>
</feature>
<comment type="catalytic activity">
    <reaction evidence="1">
        <text>All bonds known to be hydrolyzed by this endopeptidase have arginine in P1 and an acidic residue in P4. P6 is often occupied by an acidic residue or by a hydroxy-amino-acid residue, the phosphorylation of which enhances cleavage.</text>
        <dbReference type="EC" id="3.4.22.49"/>
    </reaction>
</comment>
<feature type="region of interest" description="Disordered" evidence="5">
    <location>
        <begin position="231"/>
        <end position="251"/>
    </location>
</feature>
<feature type="region of interest" description="Disordered" evidence="5">
    <location>
        <begin position="48"/>
        <end position="84"/>
    </location>
</feature>
<dbReference type="GO" id="GO:0005634">
    <property type="term" value="C:nucleus"/>
    <property type="evidence" value="ECO:0007669"/>
    <property type="project" value="InterPro"/>
</dbReference>
<evidence type="ECO:0000259" key="6">
    <source>
        <dbReference type="PROSITE" id="PS51700"/>
    </source>
</evidence>
<evidence type="ECO:0000256" key="5">
    <source>
        <dbReference type="SAM" id="MobiDB-lite"/>
    </source>
</evidence>
<gene>
    <name evidence="7" type="ORF">B0I35DRAFT_504783</name>
</gene>
<dbReference type="GO" id="GO:0006508">
    <property type="term" value="P:proteolysis"/>
    <property type="evidence" value="ECO:0007669"/>
    <property type="project" value="InterPro"/>
</dbReference>
<organism evidence="7 8">
    <name type="scientific">Stachybotrys elegans</name>
    <dbReference type="NCBI Taxonomy" id="80388"/>
    <lineage>
        <taxon>Eukaryota</taxon>
        <taxon>Fungi</taxon>
        <taxon>Dikarya</taxon>
        <taxon>Ascomycota</taxon>
        <taxon>Pezizomycotina</taxon>
        <taxon>Sordariomycetes</taxon>
        <taxon>Hypocreomycetidae</taxon>
        <taxon>Hypocreales</taxon>
        <taxon>Stachybotryaceae</taxon>
        <taxon>Stachybotrys</taxon>
    </lineage>
</organism>
<dbReference type="InterPro" id="IPR005314">
    <property type="entry name" value="Peptidase_C50"/>
</dbReference>
<dbReference type="Gene3D" id="1.25.40.10">
    <property type="entry name" value="Tetratricopeptide repeat domain"/>
    <property type="match status" value="1"/>
</dbReference>
<dbReference type="OrthoDB" id="10255632at2759"/>
<evidence type="ECO:0000256" key="1">
    <source>
        <dbReference type="ARBA" id="ARBA00000451"/>
    </source>
</evidence>
<feature type="region of interest" description="Disordered" evidence="5">
    <location>
        <begin position="1268"/>
        <end position="1308"/>
    </location>
</feature>
<accession>A0A8K0SN42</accession>
<dbReference type="InterPro" id="IPR030397">
    <property type="entry name" value="SEPARIN_core_dom"/>
</dbReference>
<dbReference type="InterPro" id="IPR019734">
    <property type="entry name" value="TPR_rpt"/>
</dbReference>
<feature type="compositionally biased region" description="Polar residues" evidence="5">
    <location>
        <begin position="1425"/>
        <end position="1439"/>
    </location>
</feature>